<reference evidence="1 2" key="1">
    <citation type="submission" date="2015-01" db="EMBL/GenBank/DDBJ databases">
        <title>Lifestyle Evolution in Cyanobacterial Symbionts of Sponges.</title>
        <authorList>
            <person name="Burgsdorf I."/>
            <person name="Slaby B.M."/>
            <person name="Handley K.M."/>
            <person name="Haber M."/>
            <person name="Blom J."/>
            <person name="Marshall C.W."/>
            <person name="Gilbert J.A."/>
            <person name="Hentschel U."/>
            <person name="Steindler L."/>
        </authorList>
    </citation>
    <scope>NUCLEOTIDE SEQUENCE [LARGE SCALE GENOMIC DNA]</scope>
    <source>
        <strain evidence="1">SP3</strain>
    </source>
</reference>
<gene>
    <name evidence="1" type="ORF">TE42_06595</name>
</gene>
<sequence>MTSAEALQDLNPHQDANQVLRQLEAETDRLVLPLLRQLEAYLGLLRQQVPHQTLQAVFVLVSQDCPERYSRLSPDERQALQQRLQTLTAEACCLLTVEHLLLLARKLQAEHQRTRQERQRKMLAALERLNGEEQDEFSGDGLILSVQEPPEEDTTLSLTPPRDPQRLERWCVWLRQAMVHHLRTLSHQLNVELLNYHLIQAVLPVRLLDAVLAGDVEAMQAPENLLKVAVPMGNEENAPQVIICVLLLRLQDMEFAHRPLRQSRERLQKHRKVLQNLVTQSRHWQRRLVREQAMADWNDDLQQLQSPRS</sequence>
<dbReference type="PATRIC" id="fig|1604020.3.peg.1017"/>
<comment type="caution">
    <text evidence="1">The sequence shown here is derived from an EMBL/GenBank/DDBJ whole genome shotgun (WGS) entry which is preliminary data.</text>
</comment>
<organism evidence="1 2">
    <name type="scientific">Candidatus Synechococcus spongiarum SP3</name>
    <dbReference type="NCBI Taxonomy" id="1604020"/>
    <lineage>
        <taxon>Bacteria</taxon>
        <taxon>Bacillati</taxon>
        <taxon>Cyanobacteriota</taxon>
        <taxon>Cyanophyceae</taxon>
        <taxon>Synechococcales</taxon>
        <taxon>Synechococcaceae</taxon>
        <taxon>Synechococcus</taxon>
    </lineage>
</organism>
<dbReference type="AlphaFoldDB" id="A0A0G2HKJ2"/>
<protein>
    <submittedName>
        <fullName evidence="1">Uncharacterized protein</fullName>
    </submittedName>
</protein>
<evidence type="ECO:0000313" key="2">
    <source>
        <dbReference type="Proteomes" id="UP000035067"/>
    </source>
</evidence>
<accession>A0A0G2HKJ2</accession>
<evidence type="ECO:0000313" key="1">
    <source>
        <dbReference type="EMBL" id="KKZ11879.1"/>
    </source>
</evidence>
<proteinExistence type="predicted"/>
<dbReference type="EMBL" id="JXQG01000036">
    <property type="protein sequence ID" value="KKZ11879.1"/>
    <property type="molecule type" value="Genomic_DNA"/>
</dbReference>
<name>A0A0G2HKJ2_9SYNE</name>
<dbReference type="Proteomes" id="UP000035067">
    <property type="component" value="Unassembled WGS sequence"/>
</dbReference>